<feature type="domain" description="Coenzyme F420 hydrogenase/dehydrogenase beta subunit C-terminal" evidence="3">
    <location>
        <begin position="172"/>
        <end position="338"/>
    </location>
</feature>
<protein>
    <submittedName>
        <fullName evidence="4">Coenzyme F420 hydrogenase subunit beta</fullName>
        <ecNumber evidence="4">1.12.98.1</ecNumber>
    </submittedName>
</protein>
<dbReference type="Pfam" id="PF04432">
    <property type="entry name" value="FrhB_FdhB_C"/>
    <property type="match status" value="1"/>
</dbReference>
<gene>
    <name evidence="4" type="ORF">HNQ96_002963</name>
</gene>
<accession>A0A8E1WEP6</accession>
<dbReference type="GO" id="GO:0033354">
    <property type="term" value="P:chlorophyll cycle"/>
    <property type="evidence" value="ECO:0007669"/>
    <property type="project" value="TreeGrafter"/>
</dbReference>
<dbReference type="RefSeq" id="WP_184769486.1">
    <property type="nucleotide sequence ID" value="NZ_JACHGI010000004.1"/>
</dbReference>
<dbReference type="EC" id="1.12.98.1" evidence="4"/>
<dbReference type="Proteomes" id="UP000532373">
    <property type="component" value="Unassembled WGS sequence"/>
</dbReference>
<dbReference type="PANTHER" id="PTHR31332:SF0">
    <property type="entry name" value="7-HYDROXYMETHYL CHLOROPHYLL A REDUCTASE, CHLOROPLASTIC"/>
    <property type="match status" value="1"/>
</dbReference>
<comment type="caution">
    <text evidence="4">The sequence shown here is derived from an EMBL/GenBank/DDBJ whole genome shotgun (WGS) entry which is preliminary data.</text>
</comment>
<evidence type="ECO:0000259" key="3">
    <source>
        <dbReference type="Pfam" id="PF04432"/>
    </source>
</evidence>
<dbReference type="PANTHER" id="PTHR31332">
    <property type="entry name" value="7-HYDROXYMETHYL CHLOROPHYLL A REDUCTASE, CHLOROPLASTIC"/>
    <property type="match status" value="1"/>
</dbReference>
<evidence type="ECO:0000313" key="5">
    <source>
        <dbReference type="Proteomes" id="UP000532373"/>
    </source>
</evidence>
<proteinExistence type="predicted"/>
<dbReference type="Pfam" id="PF04422">
    <property type="entry name" value="FrhB_FdhB_N"/>
    <property type="match status" value="1"/>
</dbReference>
<reference evidence="4 5" key="1">
    <citation type="submission" date="2020-08" db="EMBL/GenBank/DDBJ databases">
        <title>Genomic Encyclopedia of Type Strains, Phase IV (KMG-IV): sequencing the most valuable type-strain genomes for metagenomic binning, comparative biology and taxonomic classification.</title>
        <authorList>
            <person name="Goeker M."/>
        </authorList>
    </citation>
    <scope>NUCLEOTIDE SEQUENCE [LARGE SCALE GENOMIC DNA]</scope>
    <source>
        <strain evidence="4 5">DSM 17454</strain>
    </source>
</reference>
<keyword evidence="4" id="KW-0560">Oxidoreductase</keyword>
<dbReference type="GO" id="GO:0050454">
    <property type="term" value="F:coenzyme F420 hydrogenase activity"/>
    <property type="evidence" value="ECO:0007669"/>
    <property type="project" value="UniProtKB-EC"/>
</dbReference>
<dbReference type="EMBL" id="JACHGI010000004">
    <property type="protein sequence ID" value="MBB6467087.1"/>
    <property type="molecule type" value="Genomic_DNA"/>
</dbReference>
<dbReference type="InterPro" id="IPR007516">
    <property type="entry name" value="Co_F420_Hydgase/DH_bsu_N"/>
</dbReference>
<dbReference type="AlphaFoldDB" id="A0A8E1WEP6"/>
<feature type="compositionally biased region" description="Polar residues" evidence="1">
    <location>
        <begin position="410"/>
        <end position="424"/>
    </location>
</feature>
<dbReference type="GO" id="GO:0090415">
    <property type="term" value="F:7-hydroxymethyl chlorophyll a reductase activity"/>
    <property type="evidence" value="ECO:0007669"/>
    <property type="project" value="TreeGrafter"/>
</dbReference>
<evidence type="ECO:0000259" key="2">
    <source>
        <dbReference type="Pfam" id="PF04422"/>
    </source>
</evidence>
<name>A0A8E1WEP6_9HYPH</name>
<dbReference type="InterPro" id="IPR007525">
    <property type="entry name" value="FrhB_FdhB_C"/>
</dbReference>
<evidence type="ECO:0000313" key="4">
    <source>
        <dbReference type="EMBL" id="MBB6467087.1"/>
    </source>
</evidence>
<organism evidence="4 5">
    <name type="scientific">Aminobacter carboxidus</name>
    <dbReference type="NCBI Taxonomy" id="376165"/>
    <lineage>
        <taxon>Bacteria</taxon>
        <taxon>Pseudomonadati</taxon>
        <taxon>Pseudomonadota</taxon>
        <taxon>Alphaproteobacteria</taxon>
        <taxon>Hyphomicrobiales</taxon>
        <taxon>Phyllobacteriaceae</taxon>
        <taxon>Aminobacter</taxon>
    </lineage>
</organism>
<dbReference type="InterPro" id="IPR045220">
    <property type="entry name" value="FRHB/FDHB/HCAR-like"/>
</dbReference>
<feature type="domain" description="Coenzyme F420 hydrogenase/dehydrogenase beta subunit N-terminal" evidence="2">
    <location>
        <begin position="89"/>
        <end position="161"/>
    </location>
</feature>
<evidence type="ECO:0000256" key="1">
    <source>
        <dbReference type="SAM" id="MobiDB-lite"/>
    </source>
</evidence>
<sequence length="424" mass="46789">MRVAGRVEDIVERGLCTGCGACASLLGNDALGMDLSPDGFMRPRRRRRLKDAEQVTVMQVCTGNRLSGPAPEDAAAPHPIFGPILRLARGHATDPEIRFRSATGGVLTALALYLVESGEVDGILQVGVSSDNPLLNDVSFNTSREQIVASSGSRYGPTAPLRDIMAMLDSGRRFAFIGKPCDIATLRNLARVDARVDRQIPYMLAMFCGGNPSISATYNIVRRFGEDHRDVDEFRYRGHGWPGPTYVRTRQGKEHRQSYDETWFSNLTYELMFRCKICADGTGEHADVVAGDCWVMENGKPSHREAGDGWNMHIARTVRGTQLIEDAVVAGYLHEEPFSVAELEAMHDDHGLKKRSVFWRLTALALTAQPFPDHGALRVVQAGLAASWRERWAAFRGTLARSLKRRNRESPVTSGTFAPDTTTS</sequence>
<feature type="region of interest" description="Disordered" evidence="1">
    <location>
        <begin position="405"/>
        <end position="424"/>
    </location>
</feature>